<dbReference type="InterPro" id="IPR001810">
    <property type="entry name" value="F-box_dom"/>
</dbReference>
<proteinExistence type="predicted"/>
<dbReference type="Pfam" id="PF12937">
    <property type="entry name" value="F-box-like"/>
    <property type="match status" value="1"/>
</dbReference>
<accession>A0A4Y7RL02</accession>
<organism evidence="2 3">
    <name type="scientific">Coprinellus micaceus</name>
    <name type="common">Glistening ink-cap mushroom</name>
    <name type="synonym">Coprinus micaceus</name>
    <dbReference type="NCBI Taxonomy" id="71717"/>
    <lineage>
        <taxon>Eukaryota</taxon>
        <taxon>Fungi</taxon>
        <taxon>Dikarya</taxon>
        <taxon>Basidiomycota</taxon>
        <taxon>Agaricomycotina</taxon>
        <taxon>Agaricomycetes</taxon>
        <taxon>Agaricomycetidae</taxon>
        <taxon>Agaricales</taxon>
        <taxon>Agaricineae</taxon>
        <taxon>Psathyrellaceae</taxon>
        <taxon>Coprinellus</taxon>
    </lineage>
</organism>
<reference evidence="2 3" key="1">
    <citation type="journal article" date="2019" name="Nat. Ecol. Evol.">
        <title>Megaphylogeny resolves global patterns of mushroom evolution.</title>
        <authorList>
            <person name="Varga T."/>
            <person name="Krizsan K."/>
            <person name="Foldi C."/>
            <person name="Dima B."/>
            <person name="Sanchez-Garcia M."/>
            <person name="Sanchez-Ramirez S."/>
            <person name="Szollosi G.J."/>
            <person name="Szarkandi J.G."/>
            <person name="Papp V."/>
            <person name="Albert L."/>
            <person name="Andreopoulos W."/>
            <person name="Angelini C."/>
            <person name="Antonin V."/>
            <person name="Barry K.W."/>
            <person name="Bougher N.L."/>
            <person name="Buchanan P."/>
            <person name="Buyck B."/>
            <person name="Bense V."/>
            <person name="Catcheside P."/>
            <person name="Chovatia M."/>
            <person name="Cooper J."/>
            <person name="Damon W."/>
            <person name="Desjardin D."/>
            <person name="Finy P."/>
            <person name="Geml J."/>
            <person name="Haridas S."/>
            <person name="Hughes K."/>
            <person name="Justo A."/>
            <person name="Karasinski D."/>
            <person name="Kautmanova I."/>
            <person name="Kiss B."/>
            <person name="Kocsube S."/>
            <person name="Kotiranta H."/>
            <person name="LaButti K.M."/>
            <person name="Lechner B.E."/>
            <person name="Liimatainen K."/>
            <person name="Lipzen A."/>
            <person name="Lukacs Z."/>
            <person name="Mihaltcheva S."/>
            <person name="Morgado L.N."/>
            <person name="Niskanen T."/>
            <person name="Noordeloos M.E."/>
            <person name="Ohm R.A."/>
            <person name="Ortiz-Santana B."/>
            <person name="Ovrebo C."/>
            <person name="Racz N."/>
            <person name="Riley R."/>
            <person name="Savchenko A."/>
            <person name="Shiryaev A."/>
            <person name="Soop K."/>
            <person name="Spirin V."/>
            <person name="Szebenyi C."/>
            <person name="Tomsovsky M."/>
            <person name="Tulloss R.E."/>
            <person name="Uehling J."/>
            <person name="Grigoriev I.V."/>
            <person name="Vagvolgyi C."/>
            <person name="Papp T."/>
            <person name="Martin F.M."/>
            <person name="Miettinen O."/>
            <person name="Hibbett D.S."/>
            <person name="Nagy L.G."/>
        </authorList>
    </citation>
    <scope>NUCLEOTIDE SEQUENCE [LARGE SCALE GENOMIC DNA]</scope>
    <source>
        <strain evidence="2 3">FP101781</strain>
    </source>
</reference>
<evidence type="ECO:0000259" key="1">
    <source>
        <dbReference type="Pfam" id="PF12937"/>
    </source>
</evidence>
<gene>
    <name evidence="2" type="ORF">FA13DRAFT_1722678</name>
</gene>
<evidence type="ECO:0000313" key="3">
    <source>
        <dbReference type="Proteomes" id="UP000298030"/>
    </source>
</evidence>
<name>A0A4Y7RL02_COPMI</name>
<evidence type="ECO:0000313" key="2">
    <source>
        <dbReference type="EMBL" id="TEB08997.1"/>
    </source>
</evidence>
<dbReference type="EMBL" id="QPFP01000528">
    <property type="protein sequence ID" value="TEB08997.1"/>
    <property type="molecule type" value="Genomic_DNA"/>
</dbReference>
<dbReference type="Gene3D" id="3.80.10.10">
    <property type="entry name" value="Ribonuclease Inhibitor"/>
    <property type="match status" value="1"/>
</dbReference>
<sequence length="542" mass="61549">MGSGPSSPHAVESTLWHPMPGDMDTVRKIDDSSQIEFNDTQARDAATAALPPTSPVNQLPLEVLGQIFEASFAPGMSSECMRRLFNMCLVCRTWREAALVHHRLWSSLEVKTRFTPHVYDKVEAWFARAGTTPKSLVVRSPYHQYCWVEEGPICGFTAPGLLKQLLEGSRLDHLTLSCPTSHWFDKSSPWGNLRSLRLVVNTQWEMDSEPYEAVDQIFHRLPPVKSLHLHVPGYKYHIPPSSPRADQRRLVIPQSALIRLTSLTLDCDWHYDVVARILRPCANIQTLTIHLKSSSLGYSRYEFADDSTSEDGIILPKLKVLRLRQANPKALELLLRLETPTLAELDISFEVAGFAWRTAGCSAYHWEGYIGAYVSRSSCEFTLHRFRLHAVTISSSTLEELLPSYFPWLRVLTLDCVNFEDRGILPALKGLVRPGELCEALVPHLHTIDLIQPAIVYQPARWQTPPRSHIGMSLVRFLGDECDASQLDATVRLSVTQREDSRQSPQLEEEDSDWNSDDEFDSWDFNLGIRESILHTLEHDYI</sequence>
<keyword evidence="3" id="KW-1185">Reference proteome</keyword>
<feature type="domain" description="F-box" evidence="1">
    <location>
        <begin position="57"/>
        <end position="108"/>
    </location>
</feature>
<dbReference type="AlphaFoldDB" id="A0A4Y7RL02"/>
<protein>
    <recommendedName>
        <fullName evidence="1">F-box domain-containing protein</fullName>
    </recommendedName>
</protein>
<comment type="caution">
    <text evidence="2">The sequence shown here is derived from an EMBL/GenBank/DDBJ whole genome shotgun (WGS) entry which is preliminary data.</text>
</comment>
<dbReference type="InterPro" id="IPR032675">
    <property type="entry name" value="LRR_dom_sf"/>
</dbReference>
<dbReference type="SUPFAM" id="SSF52058">
    <property type="entry name" value="L domain-like"/>
    <property type="match status" value="1"/>
</dbReference>
<dbReference type="OrthoDB" id="3139399at2759"/>
<dbReference type="Proteomes" id="UP000298030">
    <property type="component" value="Unassembled WGS sequence"/>
</dbReference>
<dbReference type="Gene3D" id="1.20.1280.50">
    <property type="match status" value="1"/>
</dbReference>